<reference evidence="1 2" key="1">
    <citation type="submission" date="2019-04" db="EMBL/GenBank/DDBJ databases">
        <title>Friends and foes A comparative genomics studyof 23 Aspergillus species from section Flavi.</title>
        <authorList>
            <consortium name="DOE Joint Genome Institute"/>
            <person name="Kjaerbolling I."/>
            <person name="Vesth T."/>
            <person name="Frisvad J.C."/>
            <person name="Nybo J.L."/>
            <person name="Theobald S."/>
            <person name="Kildgaard S."/>
            <person name="Isbrandt T."/>
            <person name="Kuo A."/>
            <person name="Sato A."/>
            <person name="Lyhne E.K."/>
            <person name="Kogle M.E."/>
            <person name="Wiebenga A."/>
            <person name="Kun R.S."/>
            <person name="Lubbers R.J."/>
            <person name="Makela M.R."/>
            <person name="Barry K."/>
            <person name="Chovatia M."/>
            <person name="Clum A."/>
            <person name="Daum C."/>
            <person name="Haridas S."/>
            <person name="He G."/>
            <person name="LaButti K."/>
            <person name="Lipzen A."/>
            <person name="Mondo S."/>
            <person name="Riley R."/>
            <person name="Salamov A."/>
            <person name="Simmons B.A."/>
            <person name="Magnuson J.K."/>
            <person name="Henrissat B."/>
            <person name="Mortensen U.H."/>
            <person name="Larsen T.O."/>
            <person name="Devries R.P."/>
            <person name="Grigoriev I.V."/>
            <person name="Machida M."/>
            <person name="Baker S.E."/>
            <person name="Andersen M.R."/>
        </authorList>
    </citation>
    <scope>NUCLEOTIDE SEQUENCE [LARGE SCALE GENOMIC DNA]</scope>
    <source>
        <strain evidence="1 2">CBS 763.97</strain>
    </source>
</reference>
<keyword evidence="2" id="KW-1185">Reference proteome</keyword>
<sequence>MPLYLFPQVHSISILTAIIMRFEYASKEADPSDIEAGEVYKRVAARRLPRPLIPLDLGLLHAPPVADGYNSFIGALRTKTVIPAALLELSICRVGHLNGAVYEWNVHGPLAFKARLSIEQLQGAATLPPFTNKQDRTHKAWESSLLTGVQQAVLKYTDEVTMRVTDSDEVFREVRQALGSDRQVVELTATIDGYNCVSRNLVALDIGEHSASRMKSARRNWPLSVLW</sequence>
<name>A0A5N6ZY12_9EURO</name>
<evidence type="ECO:0000313" key="1">
    <source>
        <dbReference type="EMBL" id="KAE8361799.1"/>
    </source>
</evidence>
<dbReference type="Gene3D" id="1.20.1290.10">
    <property type="entry name" value="AhpD-like"/>
    <property type="match status" value="1"/>
</dbReference>
<dbReference type="RefSeq" id="XP_031924880.1">
    <property type="nucleotide sequence ID" value="XM_032074253.1"/>
</dbReference>
<organism evidence="1 2">
    <name type="scientific">Aspergillus caelatus</name>
    <dbReference type="NCBI Taxonomy" id="61420"/>
    <lineage>
        <taxon>Eukaryota</taxon>
        <taxon>Fungi</taxon>
        <taxon>Dikarya</taxon>
        <taxon>Ascomycota</taxon>
        <taxon>Pezizomycotina</taxon>
        <taxon>Eurotiomycetes</taxon>
        <taxon>Eurotiomycetidae</taxon>
        <taxon>Eurotiales</taxon>
        <taxon>Aspergillaceae</taxon>
        <taxon>Aspergillus</taxon>
        <taxon>Aspergillus subgen. Circumdati</taxon>
    </lineage>
</organism>
<dbReference type="InterPro" id="IPR029032">
    <property type="entry name" value="AhpD-like"/>
</dbReference>
<proteinExistence type="predicted"/>
<gene>
    <name evidence="1" type="ORF">BDV27DRAFT_166672</name>
</gene>
<evidence type="ECO:0000313" key="2">
    <source>
        <dbReference type="Proteomes" id="UP000326268"/>
    </source>
</evidence>
<dbReference type="GeneID" id="43658699"/>
<dbReference type="EMBL" id="ML737723">
    <property type="protein sequence ID" value="KAE8361799.1"/>
    <property type="molecule type" value="Genomic_DNA"/>
</dbReference>
<dbReference type="SUPFAM" id="SSF69118">
    <property type="entry name" value="AhpD-like"/>
    <property type="match status" value="1"/>
</dbReference>
<dbReference type="PANTHER" id="PTHR34846:SF11">
    <property type="entry name" value="4-CARBOXYMUCONOLACTONE DECARBOXYLASE FAMILY PROTEIN (AFU_ORTHOLOGUE AFUA_6G11590)"/>
    <property type="match status" value="1"/>
</dbReference>
<dbReference type="Proteomes" id="UP000326268">
    <property type="component" value="Unassembled WGS sequence"/>
</dbReference>
<dbReference type="PANTHER" id="PTHR34846">
    <property type="entry name" value="4-CARBOXYMUCONOLACTONE DECARBOXYLASE FAMILY PROTEIN (AFU_ORTHOLOGUE AFUA_6G11590)"/>
    <property type="match status" value="1"/>
</dbReference>
<accession>A0A5N6ZY12</accession>
<dbReference type="OrthoDB" id="9998495at2759"/>
<dbReference type="AlphaFoldDB" id="A0A5N6ZY12"/>
<protein>
    <submittedName>
        <fullName evidence="1">AhpD-like protein</fullName>
    </submittedName>
</protein>